<dbReference type="Proteomes" id="UP001328107">
    <property type="component" value="Unassembled WGS sequence"/>
</dbReference>
<gene>
    <name evidence="3" type="ORF">PMAYCL1PPCAC_29295</name>
</gene>
<feature type="domain" description="C2H2-type" evidence="2">
    <location>
        <begin position="59"/>
        <end position="82"/>
    </location>
</feature>
<dbReference type="SMART" id="SM00355">
    <property type="entry name" value="ZnF_C2H2"/>
    <property type="match status" value="3"/>
</dbReference>
<keyword evidence="4" id="KW-1185">Reference proteome</keyword>
<feature type="region of interest" description="Disordered" evidence="1">
    <location>
        <begin position="110"/>
        <end position="221"/>
    </location>
</feature>
<evidence type="ECO:0000313" key="3">
    <source>
        <dbReference type="EMBL" id="GMR59100.1"/>
    </source>
</evidence>
<dbReference type="InterPro" id="IPR013087">
    <property type="entry name" value="Znf_C2H2_type"/>
</dbReference>
<proteinExistence type="predicted"/>
<protein>
    <recommendedName>
        <fullName evidence="2">C2H2-type domain-containing protein</fullName>
    </recommendedName>
</protein>
<accession>A0AAN5ICH1</accession>
<dbReference type="EMBL" id="BTRK01000006">
    <property type="protein sequence ID" value="GMR59100.1"/>
    <property type="molecule type" value="Genomic_DNA"/>
</dbReference>
<feature type="non-terminal residue" evidence="3">
    <location>
        <position position="1"/>
    </location>
</feature>
<dbReference type="Gene3D" id="3.30.160.60">
    <property type="entry name" value="Classic Zinc Finger"/>
    <property type="match status" value="1"/>
</dbReference>
<feature type="domain" description="C2H2-type" evidence="2">
    <location>
        <begin position="30"/>
        <end position="53"/>
    </location>
</feature>
<sequence length="374" mass="41565">RSGHRVMGSMMLTGPLTGVLSRMSRQSMWLKCVECGIIKNGIDEMEVHMKTEHVNWLPFKCPLCGCRRALNSQMTEHLHSSHRSKHTSFVFEDDSEASFRLRELMDETIRSSLIPPSEEKKDEANEEFISSSGEKVGITSQIGIPPTATPSSADDSVLSKKRVCPTESSDISPSGSHSEESGAMAAILASASMEETVEGSVRKKVKVEEEDEEKGEEKDEMTLDPSLAAYLSGLGALFNGIDANEAEIEGVEHVKEVKVKRTRSSTVRYCTKCNKGVKSNEKGAHVSFHLSKDFQMNRFQCKIGSCTHESYRKVNIVNHQLKVHSLDVADHSLINDRQQEMAHLYQMQLVELFGSNETEDVVGDTTSHSVNEEL</sequence>
<organism evidence="3 4">
    <name type="scientific">Pristionchus mayeri</name>
    <dbReference type="NCBI Taxonomy" id="1317129"/>
    <lineage>
        <taxon>Eukaryota</taxon>
        <taxon>Metazoa</taxon>
        <taxon>Ecdysozoa</taxon>
        <taxon>Nematoda</taxon>
        <taxon>Chromadorea</taxon>
        <taxon>Rhabditida</taxon>
        <taxon>Rhabditina</taxon>
        <taxon>Diplogasteromorpha</taxon>
        <taxon>Diplogasteroidea</taxon>
        <taxon>Neodiplogasteridae</taxon>
        <taxon>Pristionchus</taxon>
    </lineage>
</organism>
<name>A0AAN5ICH1_9BILA</name>
<feature type="domain" description="C2H2-type" evidence="2">
    <location>
        <begin position="299"/>
        <end position="324"/>
    </location>
</feature>
<feature type="compositionally biased region" description="Polar residues" evidence="1">
    <location>
        <begin position="166"/>
        <end position="176"/>
    </location>
</feature>
<reference evidence="4" key="1">
    <citation type="submission" date="2022-10" db="EMBL/GenBank/DDBJ databases">
        <title>Genome assembly of Pristionchus species.</title>
        <authorList>
            <person name="Yoshida K."/>
            <person name="Sommer R.J."/>
        </authorList>
    </citation>
    <scope>NUCLEOTIDE SEQUENCE [LARGE SCALE GENOMIC DNA]</scope>
    <source>
        <strain evidence="4">RS5460</strain>
    </source>
</reference>
<comment type="caution">
    <text evidence="3">The sequence shown here is derived from an EMBL/GenBank/DDBJ whole genome shotgun (WGS) entry which is preliminary data.</text>
</comment>
<evidence type="ECO:0000256" key="1">
    <source>
        <dbReference type="SAM" id="MobiDB-lite"/>
    </source>
</evidence>
<evidence type="ECO:0000313" key="4">
    <source>
        <dbReference type="Proteomes" id="UP001328107"/>
    </source>
</evidence>
<evidence type="ECO:0000259" key="2">
    <source>
        <dbReference type="SMART" id="SM00355"/>
    </source>
</evidence>
<feature type="compositionally biased region" description="Polar residues" evidence="1">
    <location>
        <begin position="128"/>
        <end position="142"/>
    </location>
</feature>
<dbReference type="AlphaFoldDB" id="A0AAN5ICH1"/>